<comment type="similarity">
    <text evidence="2">Belongs to the polycystin family.</text>
</comment>
<dbReference type="Pfam" id="PF02010">
    <property type="entry name" value="REJ"/>
    <property type="match status" value="1"/>
</dbReference>
<evidence type="ECO:0000256" key="5">
    <source>
        <dbReference type="ARBA" id="ARBA00022989"/>
    </source>
</evidence>
<accession>A0A2G8JHN5</accession>
<dbReference type="PROSITE" id="PS51111">
    <property type="entry name" value="REJ"/>
    <property type="match status" value="1"/>
</dbReference>
<evidence type="ECO:0000259" key="7">
    <source>
        <dbReference type="PROSITE" id="PS50093"/>
    </source>
</evidence>
<comment type="caution">
    <text evidence="9">The sequence shown here is derived from an EMBL/GenBank/DDBJ whole genome shotgun (WGS) entry which is preliminary data.</text>
</comment>
<comment type="subcellular location">
    <subcellularLocation>
        <location evidence="1">Membrane</location>
    </subcellularLocation>
</comment>
<dbReference type="PANTHER" id="PTHR46730:SF1">
    <property type="entry name" value="PLAT DOMAIN-CONTAINING PROTEIN"/>
    <property type="match status" value="1"/>
</dbReference>
<dbReference type="GO" id="GO:0006816">
    <property type="term" value="P:calcium ion transport"/>
    <property type="evidence" value="ECO:0007669"/>
    <property type="project" value="TreeGrafter"/>
</dbReference>
<protein>
    <submittedName>
        <fullName evidence="9">Putative polycystic kidney disease protein 1-like 2-like</fullName>
    </submittedName>
</protein>
<feature type="domain" description="REJ" evidence="8">
    <location>
        <begin position="408"/>
        <end position="910"/>
    </location>
</feature>
<sequence>MFLANESVPADSSGDHSFGHNYDSCGCFKVAGEVTGDDHQLFYQEMDVCVMDKIMSIDINVQDENGRIMESGSSVGHNISVVLSASVTPSDTTCHTFSWDLLGPDNTKRSSSAELLSYHLSQCGTYTLTVLVQNEISVERKNFSIYVTSEMTVVCDSWSTVRVPVTCTLEMEGCKFDLRPEVDFGDGSTGVLVTMEGYSKKDAHYTYENIGKYNITVRIGNDVQATRMVTITAGSLCLLTSASIRDISFDASSPSIIPSRSSVVHLGSTIEMACSLEVLLVVQWELHVVSAGSVDEEVHLLPATVLANQTDLIIPPMTLKVGNYRVLLRVSLQDEDGDTIRGEDAEGWMVVERSDLVAHIDGGSQRTVAIKEITCDGSTLSNRSVFVISKGSVDAPQTLVFQLKVEKGNRSAIARQKLVFVAGNLPQIAVRCIQNCGSYLMQSSNLVLQASCLNCLTSEGDDISYSWKIYRQGENAAGKRVRNFDWEENSSTGRNQEYLVIKGQALVELEAGMYYLEASGTRELETGRTEYSFGISTPPANGSCRVSPRNGTVLETRFTVLCEGYVDDDHQPISYSVYRTDFNGFDTLISSYKSASSPSFYLPLGNESNSFIVLLRVKVSDVYGCSTYSSLSVKVLPILALSGQTLGERLVNLTSTSTGMLGNLLTSGNREAANQMMVSMATILNDVSLKDDSDAIDINTRVQIRDTLIKSLSTMTVQSSQDVLQTSSSLSLLTEASQEISADTQVRAVSVISSMISYMKQEGASNNDFSSQEAEPVVTILATGLSNVFEAALKDEGDNDTNTEHSTDYSQRDVVLSGIGTIDGLQDILVNNKVPGEKATAIKTSVFGLSVSRLSTNQVSDIQIGTTSLHGIGQFQLPDSKEFYHNLTRNQTDGTVDIQLIEMPTNPFLWGSESKSSPVTSGVMGLKLKSNQEEITVPRLDESPFTIILKQPPHPPPEVFQVMAGSVVGLNISTSGTVAHDLVQITLVPSTSGISVSGCIHGNASSDNGEDIDDYPCHATFSLPHQISDETTASMESLYTWTGEISLPEVEILHLEVKVGELPRPEDWYKSDLNLSVYSSSAGCVFWDEDNETWSSRGCWVSESISWL</sequence>
<keyword evidence="10" id="KW-1185">Reference proteome</keyword>
<dbReference type="Proteomes" id="UP000230750">
    <property type="component" value="Unassembled WGS sequence"/>
</dbReference>
<dbReference type="OrthoDB" id="10053169at2759"/>
<dbReference type="PROSITE" id="PS50093">
    <property type="entry name" value="PKD"/>
    <property type="match status" value="1"/>
</dbReference>
<evidence type="ECO:0000256" key="3">
    <source>
        <dbReference type="ARBA" id="ARBA00022692"/>
    </source>
</evidence>
<dbReference type="InterPro" id="IPR014010">
    <property type="entry name" value="REJ_dom"/>
</dbReference>
<keyword evidence="5" id="KW-1133">Transmembrane helix</keyword>
<dbReference type="EMBL" id="MRZV01001940">
    <property type="protein sequence ID" value="PIK35274.1"/>
    <property type="molecule type" value="Genomic_DNA"/>
</dbReference>
<dbReference type="STRING" id="307972.A0A2G8JHN5"/>
<evidence type="ECO:0000256" key="2">
    <source>
        <dbReference type="ARBA" id="ARBA00007200"/>
    </source>
</evidence>
<keyword evidence="3" id="KW-0812">Transmembrane</keyword>
<evidence type="ECO:0000256" key="4">
    <source>
        <dbReference type="ARBA" id="ARBA00022737"/>
    </source>
</evidence>
<evidence type="ECO:0000256" key="6">
    <source>
        <dbReference type="ARBA" id="ARBA00023136"/>
    </source>
</evidence>
<dbReference type="InterPro" id="IPR035986">
    <property type="entry name" value="PKD_dom_sf"/>
</dbReference>
<evidence type="ECO:0000259" key="8">
    <source>
        <dbReference type="PROSITE" id="PS51111"/>
    </source>
</evidence>
<organism evidence="9 10">
    <name type="scientific">Stichopus japonicus</name>
    <name type="common">Sea cucumber</name>
    <dbReference type="NCBI Taxonomy" id="307972"/>
    <lineage>
        <taxon>Eukaryota</taxon>
        <taxon>Metazoa</taxon>
        <taxon>Echinodermata</taxon>
        <taxon>Eleutherozoa</taxon>
        <taxon>Echinozoa</taxon>
        <taxon>Holothuroidea</taxon>
        <taxon>Aspidochirotacea</taxon>
        <taxon>Aspidochirotida</taxon>
        <taxon>Stichopodidae</taxon>
        <taxon>Apostichopus</taxon>
    </lineage>
</organism>
<dbReference type="InterPro" id="IPR000601">
    <property type="entry name" value="PKD_dom"/>
</dbReference>
<keyword evidence="4" id="KW-0677">Repeat</keyword>
<evidence type="ECO:0000313" key="10">
    <source>
        <dbReference type="Proteomes" id="UP000230750"/>
    </source>
</evidence>
<dbReference type="PANTHER" id="PTHR46730">
    <property type="entry name" value="POLYCYSTIN-1"/>
    <property type="match status" value="1"/>
</dbReference>
<dbReference type="AlphaFoldDB" id="A0A2G8JHN5"/>
<feature type="domain" description="PKD" evidence="7">
    <location>
        <begin position="183"/>
        <end position="232"/>
    </location>
</feature>
<dbReference type="InterPro" id="IPR002859">
    <property type="entry name" value="PKD/REJ-like"/>
</dbReference>
<dbReference type="GO" id="GO:0005886">
    <property type="term" value="C:plasma membrane"/>
    <property type="evidence" value="ECO:0007669"/>
    <property type="project" value="TreeGrafter"/>
</dbReference>
<gene>
    <name evidence="9" type="ORF">BSL78_27894</name>
</gene>
<dbReference type="GO" id="GO:0005261">
    <property type="term" value="F:monoatomic cation channel activity"/>
    <property type="evidence" value="ECO:0007669"/>
    <property type="project" value="TreeGrafter"/>
</dbReference>
<evidence type="ECO:0000256" key="1">
    <source>
        <dbReference type="ARBA" id="ARBA00004370"/>
    </source>
</evidence>
<reference evidence="9 10" key="1">
    <citation type="journal article" date="2017" name="PLoS Biol.">
        <title>The sea cucumber genome provides insights into morphological evolution and visceral regeneration.</title>
        <authorList>
            <person name="Zhang X."/>
            <person name="Sun L."/>
            <person name="Yuan J."/>
            <person name="Sun Y."/>
            <person name="Gao Y."/>
            <person name="Zhang L."/>
            <person name="Li S."/>
            <person name="Dai H."/>
            <person name="Hamel J.F."/>
            <person name="Liu C."/>
            <person name="Yu Y."/>
            <person name="Liu S."/>
            <person name="Lin W."/>
            <person name="Guo K."/>
            <person name="Jin S."/>
            <person name="Xu P."/>
            <person name="Storey K.B."/>
            <person name="Huan P."/>
            <person name="Zhang T."/>
            <person name="Zhou Y."/>
            <person name="Zhang J."/>
            <person name="Lin C."/>
            <person name="Li X."/>
            <person name="Xing L."/>
            <person name="Huo D."/>
            <person name="Sun M."/>
            <person name="Wang L."/>
            <person name="Mercier A."/>
            <person name="Li F."/>
            <person name="Yang H."/>
            <person name="Xiang J."/>
        </authorList>
    </citation>
    <scope>NUCLEOTIDE SEQUENCE [LARGE SCALE GENOMIC DNA]</scope>
    <source>
        <strain evidence="9">Shaxun</strain>
        <tissue evidence="9">Muscle</tissue>
    </source>
</reference>
<name>A0A2G8JHN5_STIJA</name>
<proteinExistence type="inferred from homology"/>
<evidence type="ECO:0000313" key="9">
    <source>
        <dbReference type="EMBL" id="PIK35274.1"/>
    </source>
</evidence>
<dbReference type="SUPFAM" id="SSF49299">
    <property type="entry name" value="PKD domain"/>
    <property type="match status" value="2"/>
</dbReference>
<keyword evidence="6" id="KW-0472">Membrane</keyword>